<proteinExistence type="predicted"/>
<reference evidence="2 3" key="1">
    <citation type="submission" date="2018-10" db="EMBL/GenBank/DDBJ databases">
        <authorList>
            <person name="Chen X."/>
        </authorList>
    </citation>
    <scope>NUCLEOTIDE SEQUENCE [LARGE SCALE GENOMIC DNA]</scope>
    <source>
        <strain evidence="2 3">YIM 102668</strain>
    </source>
</reference>
<dbReference type="InterPro" id="IPR029058">
    <property type="entry name" value="AB_hydrolase_fold"/>
</dbReference>
<organism evidence="2 3">
    <name type="scientific">Faecalibacter macacae</name>
    <dbReference type="NCBI Taxonomy" id="1859289"/>
    <lineage>
        <taxon>Bacteria</taxon>
        <taxon>Pseudomonadati</taxon>
        <taxon>Bacteroidota</taxon>
        <taxon>Flavobacteriia</taxon>
        <taxon>Flavobacteriales</taxon>
        <taxon>Weeksellaceae</taxon>
        <taxon>Faecalibacter</taxon>
    </lineage>
</organism>
<dbReference type="EMBL" id="RDOJ01000004">
    <property type="protein sequence ID" value="RLZ11742.1"/>
    <property type="molecule type" value="Genomic_DNA"/>
</dbReference>
<dbReference type="PANTHER" id="PTHR22946">
    <property type="entry name" value="DIENELACTONE HYDROLASE DOMAIN-CONTAINING PROTEIN-RELATED"/>
    <property type="match status" value="1"/>
</dbReference>
<dbReference type="Gene3D" id="3.40.50.1820">
    <property type="entry name" value="alpha/beta hydrolase"/>
    <property type="match status" value="1"/>
</dbReference>
<evidence type="ECO:0000313" key="2">
    <source>
        <dbReference type="EMBL" id="RLZ11742.1"/>
    </source>
</evidence>
<keyword evidence="2" id="KW-0378">Hydrolase</keyword>
<name>A0A3L9MG13_9FLAO</name>
<dbReference type="AlphaFoldDB" id="A0A3L9MG13"/>
<dbReference type="RefSeq" id="WP_121934048.1">
    <property type="nucleotide sequence ID" value="NZ_RDOJ01000004.1"/>
</dbReference>
<accession>A0A3L9MG13</accession>
<gene>
    <name evidence="2" type="ORF">EAH69_04800</name>
</gene>
<protein>
    <submittedName>
        <fullName evidence="2">Alpha/beta hydrolase</fullName>
    </submittedName>
</protein>
<evidence type="ECO:0000259" key="1">
    <source>
        <dbReference type="Pfam" id="PF20434"/>
    </source>
</evidence>
<dbReference type="SUPFAM" id="SSF53474">
    <property type="entry name" value="alpha/beta-Hydrolases"/>
    <property type="match status" value="1"/>
</dbReference>
<dbReference type="GO" id="GO:0016787">
    <property type="term" value="F:hydrolase activity"/>
    <property type="evidence" value="ECO:0007669"/>
    <property type="project" value="UniProtKB-KW"/>
</dbReference>
<dbReference type="Proteomes" id="UP000275348">
    <property type="component" value="Unassembled WGS sequence"/>
</dbReference>
<comment type="caution">
    <text evidence="2">The sequence shown here is derived from an EMBL/GenBank/DDBJ whole genome shotgun (WGS) entry which is preliminary data.</text>
</comment>
<keyword evidence="3" id="KW-1185">Reference proteome</keyword>
<dbReference type="InterPro" id="IPR049492">
    <property type="entry name" value="BD-FAE-like_dom"/>
</dbReference>
<dbReference type="Pfam" id="PF20434">
    <property type="entry name" value="BD-FAE"/>
    <property type="match status" value="1"/>
</dbReference>
<feature type="domain" description="BD-FAE-like" evidence="1">
    <location>
        <begin position="115"/>
        <end position="236"/>
    </location>
</feature>
<dbReference type="InterPro" id="IPR050261">
    <property type="entry name" value="FrsA_esterase"/>
</dbReference>
<dbReference type="OrthoDB" id="9808543at2"/>
<evidence type="ECO:0000313" key="3">
    <source>
        <dbReference type="Proteomes" id="UP000275348"/>
    </source>
</evidence>
<sequence>MIQSKNNIYQGSRERKSVYDVFYEDNGIKKPVIIFSHGFKGFKDHGCFDLMAKYWAEKNFAFIKFNFSYNGGTVEEPIDFPDLNAFGENNYTTELDDLDIIISKTNNGELIPLDEIDTDEIYLMGHSRGGGITILKGLEDNRVKKFVSLGAICDMNRFKYPQPALDHWKNEGVHYFENTRTKQMMPLFYQFYQNYIDNEERLSIEKNIKNLDKPYLCIHGSTDETVPMNEALLIKSWNENVELYLIENANHAFGSAHPWNQDEMPEDFQVAMDNALAFFRK</sequence>